<evidence type="ECO:0000256" key="4">
    <source>
        <dbReference type="ARBA" id="ARBA00022692"/>
    </source>
</evidence>
<comment type="subcellular location">
    <subcellularLocation>
        <location evidence="1">Endomembrane system</location>
        <topology evidence="1">Multi-pass membrane protein</topology>
    </subcellularLocation>
</comment>
<dbReference type="GO" id="GO:0012505">
    <property type="term" value="C:endomembrane system"/>
    <property type="evidence" value="ECO:0007669"/>
    <property type="project" value="UniProtKB-SubCell"/>
</dbReference>
<gene>
    <name evidence="9" type="ORF">PMKS-003711</name>
</gene>
<protein>
    <recommendedName>
        <fullName evidence="8">Major facilitator superfamily (MFS) profile domain-containing protein</fullName>
    </recommendedName>
</protein>
<feature type="transmembrane region" description="Helical" evidence="7">
    <location>
        <begin position="399"/>
        <end position="420"/>
    </location>
</feature>
<proteinExistence type="inferred from homology"/>
<dbReference type="GO" id="GO:0015174">
    <property type="term" value="F:basic amino acid transmembrane transporter activity"/>
    <property type="evidence" value="ECO:0007669"/>
    <property type="project" value="TreeGrafter"/>
</dbReference>
<feature type="transmembrane region" description="Helical" evidence="7">
    <location>
        <begin position="549"/>
        <end position="570"/>
    </location>
</feature>
<sequence length="581" mass="63364">MSTSPLVPVKSPPYADVMDDASTSLPGFVTEEILEGSYGALNNTERTTVSAETGTSSEDNDPNDGYLLPFNQTVAVLIPLYLLIFLAALDSTILSTLLTDIASSLNAMPYISWIATSYLFSTSIVQPLGKLSDIFGRKTSLLVCIFVFTIGCLQCATAGSVGGFVSGRFLSGFGAGLNSLSSIITSDLIPLRDRGVYQGLGNIFFCLGSAVGGTCGGWISQNWGWRAAFWCQVPIGVLSFVVIVVYFNLPILPHEVGNENVTMSEKFKKVDIGGISLIAFNLLVLITMTSTSFDNVLFYWGLFALLVIGVYALYKVEDRHSFAIIPVELMKNRSVLGSSLANWFGSMYAFILTYYIPVYFTTVLDIPSEGVGLRLIPNIFATSLSSILSGYYMKWSGKYLRFSIIINAIGMHGIVLLLFLTRSGETPNIFEQYTLSLLPMIAYVSMLTVTLLSLIAAVPFEFQSSVTSIQYAFRSIGSTLGTSFSSYLFTKSLSHYLTSKLTSNRPADVTDEMLQTIIHAASHDATYIRSKDAPSWATKLMIESYNISVSYTFVLALVTSVLGLLAICAIKENKLHTSVKR</sequence>
<dbReference type="Proteomes" id="UP000186136">
    <property type="component" value="Unassembled WGS sequence"/>
</dbReference>
<feature type="transmembrane region" description="Helical" evidence="7">
    <location>
        <begin position="471"/>
        <end position="489"/>
    </location>
</feature>
<evidence type="ECO:0000256" key="2">
    <source>
        <dbReference type="ARBA" id="ARBA00008335"/>
    </source>
</evidence>
<dbReference type="InterPro" id="IPR011701">
    <property type="entry name" value="MFS"/>
</dbReference>
<dbReference type="InterPro" id="IPR020846">
    <property type="entry name" value="MFS_dom"/>
</dbReference>
<reference evidence="9 10" key="1">
    <citation type="submission" date="2016-08" db="EMBL/GenBank/DDBJ databases">
        <title>Whole genome shotgun sequence of Pichia membranifaciens KS47-1.</title>
        <authorList>
            <person name="Konishi M."/>
            <person name="Ishida M."/>
            <person name="Arakawa T."/>
            <person name="Kato Y."/>
            <person name="Horiuchi J."/>
        </authorList>
    </citation>
    <scope>NUCLEOTIDE SEQUENCE [LARGE SCALE GENOMIC DNA]</scope>
    <source>
        <strain evidence="9 10">KS47-1</strain>
    </source>
</reference>
<comment type="caution">
    <text evidence="9">The sequence shown here is derived from an EMBL/GenBank/DDBJ whole genome shotgun (WGS) entry which is preliminary data.</text>
</comment>
<dbReference type="OrthoDB" id="3437016at2759"/>
<evidence type="ECO:0000256" key="5">
    <source>
        <dbReference type="ARBA" id="ARBA00022989"/>
    </source>
</evidence>
<dbReference type="PANTHER" id="PTHR23501">
    <property type="entry name" value="MAJOR FACILITATOR SUPERFAMILY"/>
    <property type="match status" value="1"/>
</dbReference>
<keyword evidence="3" id="KW-0813">Transport</keyword>
<keyword evidence="4 7" id="KW-0812">Transmembrane</keyword>
<accession>A0A1Q2YKY4</accession>
<dbReference type="AlphaFoldDB" id="A0A1Q2YKY4"/>
<feature type="transmembrane region" description="Helical" evidence="7">
    <location>
        <begin position="201"/>
        <end position="221"/>
    </location>
</feature>
<dbReference type="InterPro" id="IPR036259">
    <property type="entry name" value="MFS_trans_sf"/>
</dbReference>
<keyword evidence="10" id="KW-1185">Reference proteome</keyword>
<dbReference type="Pfam" id="PF07690">
    <property type="entry name" value="MFS_1"/>
    <property type="match status" value="1"/>
</dbReference>
<evidence type="ECO:0000313" key="10">
    <source>
        <dbReference type="Proteomes" id="UP000186136"/>
    </source>
</evidence>
<evidence type="ECO:0000256" key="6">
    <source>
        <dbReference type="ARBA" id="ARBA00023136"/>
    </source>
</evidence>
<evidence type="ECO:0000313" key="9">
    <source>
        <dbReference type="EMBL" id="GAV30202.1"/>
    </source>
</evidence>
<feature type="transmembrane region" description="Helical" evidence="7">
    <location>
        <begin position="110"/>
        <end position="129"/>
    </location>
</feature>
<dbReference type="GO" id="GO:0000329">
    <property type="term" value="C:fungal-type vacuole membrane"/>
    <property type="evidence" value="ECO:0007669"/>
    <property type="project" value="TreeGrafter"/>
</dbReference>
<dbReference type="PANTHER" id="PTHR23501:SF191">
    <property type="entry name" value="VACUOLAR BASIC AMINO ACID TRANSPORTER 4"/>
    <property type="match status" value="1"/>
</dbReference>
<dbReference type="Gene3D" id="1.20.1250.20">
    <property type="entry name" value="MFS general substrate transporter like domains"/>
    <property type="match status" value="1"/>
</dbReference>
<feature type="domain" description="Major facilitator superfamily (MFS) profile" evidence="8">
    <location>
        <begin position="76"/>
        <end position="574"/>
    </location>
</feature>
<dbReference type="EMBL" id="BDGI01000164">
    <property type="protein sequence ID" value="GAV30202.1"/>
    <property type="molecule type" value="Genomic_DNA"/>
</dbReference>
<evidence type="ECO:0000256" key="1">
    <source>
        <dbReference type="ARBA" id="ARBA00004127"/>
    </source>
</evidence>
<keyword evidence="5 7" id="KW-1133">Transmembrane helix</keyword>
<keyword evidence="6 7" id="KW-0472">Membrane</keyword>
<comment type="similarity">
    <text evidence="2">Belongs to the major facilitator superfamily.</text>
</comment>
<dbReference type="PROSITE" id="PS50850">
    <property type="entry name" value="MFS"/>
    <property type="match status" value="1"/>
</dbReference>
<name>A0A1Q2YKY4_9ASCO</name>
<feature type="transmembrane region" description="Helical" evidence="7">
    <location>
        <begin position="335"/>
        <end position="355"/>
    </location>
</feature>
<organism evidence="9 10">
    <name type="scientific">Pichia membranifaciens</name>
    <dbReference type="NCBI Taxonomy" id="4926"/>
    <lineage>
        <taxon>Eukaryota</taxon>
        <taxon>Fungi</taxon>
        <taxon>Dikarya</taxon>
        <taxon>Ascomycota</taxon>
        <taxon>Saccharomycotina</taxon>
        <taxon>Pichiomycetes</taxon>
        <taxon>Pichiales</taxon>
        <taxon>Pichiaceae</taxon>
        <taxon>Pichia</taxon>
    </lineage>
</organism>
<feature type="transmembrane region" description="Helical" evidence="7">
    <location>
        <begin position="375"/>
        <end position="392"/>
    </location>
</feature>
<dbReference type="SUPFAM" id="SSF103473">
    <property type="entry name" value="MFS general substrate transporter"/>
    <property type="match status" value="1"/>
</dbReference>
<dbReference type="Gene3D" id="1.20.1720.10">
    <property type="entry name" value="Multidrug resistance protein D"/>
    <property type="match status" value="1"/>
</dbReference>
<feature type="transmembrane region" description="Helical" evidence="7">
    <location>
        <begin position="440"/>
        <end position="459"/>
    </location>
</feature>
<feature type="transmembrane region" description="Helical" evidence="7">
    <location>
        <begin position="296"/>
        <end position="314"/>
    </location>
</feature>
<feature type="transmembrane region" description="Helical" evidence="7">
    <location>
        <begin position="227"/>
        <end position="249"/>
    </location>
</feature>
<feature type="transmembrane region" description="Helical" evidence="7">
    <location>
        <begin position="169"/>
        <end position="189"/>
    </location>
</feature>
<evidence type="ECO:0000256" key="7">
    <source>
        <dbReference type="SAM" id="Phobius"/>
    </source>
</evidence>
<feature type="transmembrane region" description="Helical" evidence="7">
    <location>
        <begin position="74"/>
        <end position="98"/>
    </location>
</feature>
<evidence type="ECO:0000259" key="8">
    <source>
        <dbReference type="PROSITE" id="PS50850"/>
    </source>
</evidence>
<feature type="transmembrane region" description="Helical" evidence="7">
    <location>
        <begin position="270"/>
        <end position="290"/>
    </location>
</feature>
<feature type="transmembrane region" description="Helical" evidence="7">
    <location>
        <begin position="141"/>
        <end position="163"/>
    </location>
</feature>
<evidence type="ECO:0000256" key="3">
    <source>
        <dbReference type="ARBA" id="ARBA00022448"/>
    </source>
</evidence>